<evidence type="ECO:0000256" key="1">
    <source>
        <dbReference type="ARBA" id="ARBA00022679"/>
    </source>
</evidence>
<gene>
    <name evidence="8" type="ORF">HKI87_06g42420</name>
</gene>
<dbReference type="Proteomes" id="UP001472866">
    <property type="component" value="Chromosome 06"/>
</dbReference>
<dbReference type="AlphaFoldDB" id="A0AAX4P9P0"/>
<protein>
    <submittedName>
        <fullName evidence="8">Wee1-like protein kinase</fullName>
    </submittedName>
</protein>
<dbReference type="EMBL" id="CP151506">
    <property type="protein sequence ID" value="WZN62700.1"/>
    <property type="molecule type" value="Genomic_DNA"/>
</dbReference>
<reference evidence="8 9" key="1">
    <citation type="submission" date="2024-03" db="EMBL/GenBank/DDBJ databases">
        <title>Complete genome sequence of the green alga Chloropicon roscoffensis RCC1871.</title>
        <authorList>
            <person name="Lemieux C."/>
            <person name="Pombert J.-F."/>
            <person name="Otis C."/>
            <person name="Turmel M."/>
        </authorList>
    </citation>
    <scope>NUCLEOTIDE SEQUENCE [LARGE SCALE GENOMIC DNA]</scope>
    <source>
        <strain evidence="8 9">RCC1871</strain>
    </source>
</reference>
<name>A0AAX4P9P0_9CHLO</name>
<sequence>MSQSPFQLKTIRGIFSFGSSQQSQEKAGSQDRGRSSPQPIRCAGPDGVGSGRGAQRKKRSLNLALSQVTLGSPVEGLAASSSLRQASVEDLADANALDSLKTAGTGTQQNSMCVSQSQDFFCTPDFITPNDAHVKLPAPGTHAGVGGALGLGNQSNPPTRDFTPLGCKRPRSVFDVLMCPENRRSQLQAYTQELNAYKPPGTRVRSGGLKAMKSVPKSPLCVKNPFRREIPNVPGHVHQEDLLMKSEDEEMSFVVKRKKGPDSRRKRRRKKMSACIAGLNSGRYRSDFKELQKLGHGSFSTVYRCIHRLDGTAYAVKHVKKNLNTTNAEIALALQEVQAYSALGPHPFLLAYHTSWIENSRLYIQLELSDCCLTDLIKQGKTFDEDELKWMLWSVLQALNHMHANKLAHMDVKPDNIHVVGNRYKIGDLGTSTKHVCEEEEEEAENATKGGGLSALCLFREGDARYMAPELLKDDLGHLDKSDIWALGAAAYELARKCPLPMKGDNYRDIREDKLAGIPSFSAEFFQLVSSMMRSDPAERPGAAEIMQLQIFASVRKTAFRESFRPNSFLTCTSSRVYCARVLPHQSSDHISMFFTWKSSVLESGFMPSKVGEKELVPCRRSSSIQRAYLPPPPTAMHSFVLYWK</sequence>
<dbReference type="PROSITE" id="PS00107">
    <property type="entry name" value="PROTEIN_KINASE_ATP"/>
    <property type="match status" value="1"/>
</dbReference>
<feature type="binding site" evidence="5">
    <location>
        <position position="317"/>
    </location>
    <ligand>
        <name>ATP</name>
        <dbReference type="ChEBI" id="CHEBI:30616"/>
    </ligand>
</feature>
<dbReference type="GO" id="GO:0005737">
    <property type="term" value="C:cytoplasm"/>
    <property type="evidence" value="ECO:0007669"/>
    <property type="project" value="TreeGrafter"/>
</dbReference>
<evidence type="ECO:0000256" key="6">
    <source>
        <dbReference type="SAM" id="MobiDB-lite"/>
    </source>
</evidence>
<keyword evidence="2 5" id="KW-0547">Nucleotide-binding</keyword>
<feature type="domain" description="Protein kinase" evidence="7">
    <location>
        <begin position="288"/>
        <end position="553"/>
    </location>
</feature>
<evidence type="ECO:0000256" key="4">
    <source>
        <dbReference type="ARBA" id="ARBA00022840"/>
    </source>
</evidence>
<keyword evidence="9" id="KW-1185">Reference proteome</keyword>
<dbReference type="SMART" id="SM00220">
    <property type="entry name" value="S_TKc"/>
    <property type="match status" value="1"/>
</dbReference>
<dbReference type="SUPFAM" id="SSF56112">
    <property type="entry name" value="Protein kinase-like (PK-like)"/>
    <property type="match status" value="1"/>
</dbReference>
<evidence type="ECO:0000313" key="8">
    <source>
        <dbReference type="EMBL" id="WZN62700.1"/>
    </source>
</evidence>
<keyword evidence="4 5" id="KW-0067">ATP-binding</keyword>
<evidence type="ECO:0000256" key="2">
    <source>
        <dbReference type="ARBA" id="ARBA00022741"/>
    </source>
</evidence>
<dbReference type="GO" id="GO:0005524">
    <property type="term" value="F:ATP binding"/>
    <property type="evidence" value="ECO:0007669"/>
    <property type="project" value="UniProtKB-UniRule"/>
</dbReference>
<dbReference type="Gene3D" id="3.30.200.20">
    <property type="entry name" value="Phosphorylase Kinase, domain 1"/>
    <property type="match status" value="1"/>
</dbReference>
<accession>A0AAX4P9P0</accession>
<dbReference type="GO" id="GO:0005634">
    <property type="term" value="C:nucleus"/>
    <property type="evidence" value="ECO:0007669"/>
    <property type="project" value="TreeGrafter"/>
</dbReference>
<dbReference type="PANTHER" id="PTHR11042">
    <property type="entry name" value="EUKARYOTIC TRANSLATION INITIATION FACTOR 2-ALPHA KINASE EIF2-ALPHA KINASE -RELATED"/>
    <property type="match status" value="1"/>
</dbReference>
<dbReference type="PROSITE" id="PS50011">
    <property type="entry name" value="PROTEIN_KINASE_DOM"/>
    <property type="match status" value="1"/>
</dbReference>
<keyword evidence="1" id="KW-0808">Transferase</keyword>
<organism evidence="8 9">
    <name type="scientific">Chloropicon roscoffensis</name>
    <dbReference type="NCBI Taxonomy" id="1461544"/>
    <lineage>
        <taxon>Eukaryota</taxon>
        <taxon>Viridiplantae</taxon>
        <taxon>Chlorophyta</taxon>
        <taxon>Chloropicophyceae</taxon>
        <taxon>Chloropicales</taxon>
        <taxon>Chloropicaceae</taxon>
        <taxon>Chloropicon</taxon>
    </lineage>
</organism>
<evidence type="ECO:0000313" key="9">
    <source>
        <dbReference type="Proteomes" id="UP001472866"/>
    </source>
</evidence>
<dbReference type="InterPro" id="IPR017441">
    <property type="entry name" value="Protein_kinase_ATP_BS"/>
</dbReference>
<dbReference type="InterPro" id="IPR011009">
    <property type="entry name" value="Kinase-like_dom_sf"/>
</dbReference>
<dbReference type="GO" id="GO:0004713">
    <property type="term" value="F:protein tyrosine kinase activity"/>
    <property type="evidence" value="ECO:0007669"/>
    <property type="project" value="TreeGrafter"/>
</dbReference>
<keyword evidence="3 8" id="KW-0418">Kinase</keyword>
<dbReference type="PANTHER" id="PTHR11042:SF185">
    <property type="entry name" value="WEE1-LIKE PROTEIN KINASE"/>
    <property type="match status" value="1"/>
</dbReference>
<dbReference type="Gene3D" id="1.10.510.10">
    <property type="entry name" value="Transferase(Phosphotransferase) domain 1"/>
    <property type="match status" value="1"/>
</dbReference>
<dbReference type="Pfam" id="PF00069">
    <property type="entry name" value="Pkinase"/>
    <property type="match status" value="1"/>
</dbReference>
<feature type="region of interest" description="Disordered" evidence="6">
    <location>
        <begin position="16"/>
        <end position="57"/>
    </location>
</feature>
<dbReference type="InterPro" id="IPR050339">
    <property type="entry name" value="CC_SR_Kinase"/>
</dbReference>
<evidence type="ECO:0000259" key="7">
    <source>
        <dbReference type="PROSITE" id="PS50011"/>
    </source>
</evidence>
<dbReference type="InterPro" id="IPR000719">
    <property type="entry name" value="Prot_kinase_dom"/>
</dbReference>
<proteinExistence type="predicted"/>
<evidence type="ECO:0000256" key="5">
    <source>
        <dbReference type="PROSITE-ProRule" id="PRU10141"/>
    </source>
</evidence>
<evidence type="ECO:0000256" key="3">
    <source>
        <dbReference type="ARBA" id="ARBA00022777"/>
    </source>
</evidence>